<feature type="binding site" evidence="4">
    <location>
        <position position="7"/>
    </location>
    <ligand>
        <name>Zn(2+)</name>
        <dbReference type="ChEBI" id="CHEBI:29105"/>
    </ligand>
</feature>
<evidence type="ECO:0000256" key="1">
    <source>
        <dbReference type="ARBA" id="ARBA00006217"/>
    </source>
</evidence>
<dbReference type="EMBL" id="JAWDJX010000008">
    <property type="protein sequence ID" value="KAK3055522.1"/>
    <property type="molecule type" value="Genomic_DNA"/>
</dbReference>
<comment type="function">
    <text evidence="5">Reversible hydration of carbon dioxide.</text>
</comment>
<comment type="cofactor">
    <cofactor evidence="4">
        <name>Zn(2+)</name>
        <dbReference type="ChEBI" id="CHEBI:29105"/>
    </cofactor>
    <text evidence="4">Binds 1 zinc ion per subunit.</text>
</comment>
<keyword evidence="3 4" id="KW-0862">Zinc</keyword>
<name>A0AAJ0GD89_9PEZI</name>
<accession>A0AAJ0GD89</accession>
<dbReference type="PANTHER" id="PTHR43175:SF3">
    <property type="entry name" value="CARBON DISULFIDE HYDROLASE"/>
    <property type="match status" value="1"/>
</dbReference>
<reference evidence="6" key="1">
    <citation type="submission" date="2023-04" db="EMBL/GenBank/DDBJ databases">
        <title>Black Yeasts Isolated from many extreme environments.</title>
        <authorList>
            <person name="Coleine C."/>
            <person name="Stajich J.E."/>
            <person name="Selbmann L."/>
        </authorList>
    </citation>
    <scope>NUCLEOTIDE SEQUENCE</scope>
    <source>
        <strain evidence="6">CCFEE 5312</strain>
    </source>
</reference>
<dbReference type="GO" id="GO:0008270">
    <property type="term" value="F:zinc ion binding"/>
    <property type="evidence" value="ECO:0007669"/>
    <property type="project" value="UniProtKB-UniRule"/>
</dbReference>
<evidence type="ECO:0000313" key="7">
    <source>
        <dbReference type="Proteomes" id="UP001271007"/>
    </source>
</evidence>
<dbReference type="GO" id="GO:0004089">
    <property type="term" value="F:carbonate dehydratase activity"/>
    <property type="evidence" value="ECO:0007669"/>
    <property type="project" value="UniProtKB-UniRule"/>
</dbReference>
<comment type="similarity">
    <text evidence="1 5">Belongs to the beta-class carbonic anhydrase family.</text>
</comment>
<protein>
    <recommendedName>
        <fullName evidence="5">Carbonic anhydrase</fullName>
        <ecNumber evidence="5">4.2.1.1</ecNumber>
    </recommendedName>
    <alternativeName>
        <fullName evidence="5">Carbonate dehydratase</fullName>
    </alternativeName>
</protein>
<dbReference type="EC" id="4.2.1.1" evidence="5"/>
<dbReference type="SUPFAM" id="SSF53056">
    <property type="entry name" value="beta-carbonic anhydrase, cab"/>
    <property type="match status" value="1"/>
</dbReference>
<dbReference type="Pfam" id="PF00484">
    <property type="entry name" value="Pro_CA"/>
    <property type="match status" value="1"/>
</dbReference>
<proteinExistence type="inferred from homology"/>
<sequence>MIVSCMDPRANPAEFWNFSEAGPVLPAIIRNAGGRVTEDVLRSIRVLSGIMSYGRNTVGAVAVMHHADCGLRNFSNDKVKELLKERVGLEGEKAREVDELEFGSFHGDHSLEESVKEDMEKIKADPFLPKDLEVVGYTYDVFTGKTTEVAAL</sequence>
<gene>
    <name evidence="6" type="ORF">LTR09_003442</name>
</gene>
<comment type="catalytic activity">
    <reaction evidence="5">
        <text>hydrogencarbonate + H(+) = CO2 + H2O</text>
        <dbReference type="Rhea" id="RHEA:10748"/>
        <dbReference type="ChEBI" id="CHEBI:15377"/>
        <dbReference type="ChEBI" id="CHEBI:15378"/>
        <dbReference type="ChEBI" id="CHEBI:16526"/>
        <dbReference type="ChEBI" id="CHEBI:17544"/>
        <dbReference type="EC" id="4.2.1.1"/>
    </reaction>
</comment>
<evidence type="ECO:0000313" key="6">
    <source>
        <dbReference type="EMBL" id="KAK3055522.1"/>
    </source>
</evidence>
<keyword evidence="5" id="KW-0456">Lyase</keyword>
<evidence type="ECO:0000256" key="2">
    <source>
        <dbReference type="ARBA" id="ARBA00022723"/>
    </source>
</evidence>
<feature type="binding site" evidence="4">
    <location>
        <position position="66"/>
    </location>
    <ligand>
        <name>Zn(2+)</name>
        <dbReference type="ChEBI" id="CHEBI:29105"/>
    </ligand>
</feature>
<dbReference type="AlphaFoldDB" id="A0AAJ0GD89"/>
<dbReference type="InterPro" id="IPR036874">
    <property type="entry name" value="Carbonic_anhydrase_sf"/>
</dbReference>
<organism evidence="6 7">
    <name type="scientific">Extremus antarcticus</name>
    <dbReference type="NCBI Taxonomy" id="702011"/>
    <lineage>
        <taxon>Eukaryota</taxon>
        <taxon>Fungi</taxon>
        <taxon>Dikarya</taxon>
        <taxon>Ascomycota</taxon>
        <taxon>Pezizomycotina</taxon>
        <taxon>Dothideomycetes</taxon>
        <taxon>Dothideomycetidae</taxon>
        <taxon>Mycosphaerellales</taxon>
        <taxon>Extremaceae</taxon>
        <taxon>Extremus</taxon>
    </lineage>
</organism>
<dbReference type="SMART" id="SM00947">
    <property type="entry name" value="Pro_CA"/>
    <property type="match status" value="1"/>
</dbReference>
<keyword evidence="7" id="KW-1185">Reference proteome</keyword>
<dbReference type="PANTHER" id="PTHR43175">
    <property type="entry name" value="CARBONIC ANHYDRASE"/>
    <property type="match status" value="1"/>
</dbReference>
<evidence type="ECO:0000256" key="5">
    <source>
        <dbReference type="RuleBase" id="RU003956"/>
    </source>
</evidence>
<feature type="binding site" evidence="4">
    <location>
        <position position="69"/>
    </location>
    <ligand>
        <name>Zn(2+)</name>
        <dbReference type="ChEBI" id="CHEBI:29105"/>
    </ligand>
</feature>
<keyword evidence="2 4" id="KW-0479">Metal-binding</keyword>
<evidence type="ECO:0000256" key="3">
    <source>
        <dbReference type="ARBA" id="ARBA00022833"/>
    </source>
</evidence>
<evidence type="ECO:0000256" key="4">
    <source>
        <dbReference type="PIRSR" id="PIRSR601765-1"/>
    </source>
</evidence>
<dbReference type="InterPro" id="IPR001765">
    <property type="entry name" value="Carbonic_anhydrase"/>
</dbReference>
<feature type="binding site" evidence="4">
    <location>
        <position position="5"/>
    </location>
    <ligand>
        <name>Zn(2+)</name>
        <dbReference type="ChEBI" id="CHEBI:29105"/>
    </ligand>
</feature>
<comment type="caution">
    <text evidence="6">The sequence shown here is derived from an EMBL/GenBank/DDBJ whole genome shotgun (WGS) entry which is preliminary data.</text>
</comment>
<dbReference type="Gene3D" id="3.40.1050.10">
    <property type="entry name" value="Carbonic anhydrase"/>
    <property type="match status" value="1"/>
</dbReference>
<dbReference type="CDD" id="cd03379">
    <property type="entry name" value="beta_CA_cladeD"/>
    <property type="match status" value="1"/>
</dbReference>
<dbReference type="Proteomes" id="UP001271007">
    <property type="component" value="Unassembled WGS sequence"/>
</dbReference>